<evidence type="ECO:0000313" key="3">
    <source>
        <dbReference type="Proteomes" id="UP000595332"/>
    </source>
</evidence>
<dbReference type="Pfam" id="PF13480">
    <property type="entry name" value="Acetyltransf_6"/>
    <property type="match status" value="1"/>
</dbReference>
<dbReference type="EMBL" id="AP014546">
    <property type="protein sequence ID" value="BBB28767.1"/>
    <property type="molecule type" value="Genomic_DNA"/>
</dbReference>
<accession>A0A7R6PLR1</accession>
<sequence length="336" mass="38305">MQAIGWSLYPISDFNTHKNQWDQLNSETTSTPLLDSSFVAPLIKHFGAGTEKLAIYQEGNSITAMAIVIESRLGFWSTFQPSQAPIGCWMQKADVSTQSLAQSLRKKLSFTSLALSITQQDPELLVMPEQSNQFSTMPYIETARVTIKESFEEYWAKRGKNLRQNLRKQRNRLEREEVTTRLVQLTSANEMSSAIQAYGKLEGAGWKSELNTAISADNDQGRFYTDMLTNFAEKGNAIVFQFWYNDDLVATDLCIMGNGSIIILKTTYDESIKISSPALLLKQDAFEYIFDNKLVDRIEFYGKVMEWHTKWSDEIRTMYHISAYSKAATLLKKLKP</sequence>
<evidence type="ECO:0000313" key="2">
    <source>
        <dbReference type="EMBL" id="BBB28767.1"/>
    </source>
</evidence>
<feature type="domain" description="BioF2-like acetyltransferase" evidence="1">
    <location>
        <begin position="161"/>
        <end position="307"/>
    </location>
</feature>
<protein>
    <recommendedName>
        <fullName evidence="1">BioF2-like acetyltransferase domain-containing protein</fullName>
    </recommendedName>
</protein>
<dbReference type="SUPFAM" id="SSF55729">
    <property type="entry name" value="Acyl-CoA N-acyltransferases (Nat)"/>
    <property type="match status" value="1"/>
</dbReference>
<proteinExistence type="predicted"/>
<evidence type="ECO:0000259" key="1">
    <source>
        <dbReference type="Pfam" id="PF13480"/>
    </source>
</evidence>
<dbReference type="Proteomes" id="UP000595332">
    <property type="component" value="Chromosome"/>
</dbReference>
<reference evidence="2 3" key="1">
    <citation type="journal article" date="2008" name="Int. J. Syst. Evol. Microbiol.">
        <title>Neptunomonas japonica sp. nov., an Osedax japonicus symbiont-like bacterium isolated from sediment adjacent to sperm whale carcasses off Kagoshima, Japan.</title>
        <authorList>
            <person name="Miyazaki M."/>
            <person name="Nogi Y."/>
            <person name="Fujiwara Y."/>
            <person name="Kawato M."/>
            <person name="Kubokawa K."/>
            <person name="Horikoshi K."/>
        </authorList>
    </citation>
    <scope>NUCLEOTIDE SEQUENCE [LARGE SCALE GENOMIC DNA]</scope>
    <source>
        <strain evidence="2 3">JAMM 1380</strain>
    </source>
</reference>
<keyword evidence="3" id="KW-1185">Reference proteome</keyword>
<gene>
    <name evidence="2" type="ORF">NEJAP_0810</name>
</gene>
<dbReference type="InterPro" id="IPR016181">
    <property type="entry name" value="Acyl_CoA_acyltransferase"/>
</dbReference>
<organism evidence="2 3">
    <name type="scientific">Neptunomonas japonica JAMM 1380</name>
    <dbReference type="NCBI Taxonomy" id="1441457"/>
    <lineage>
        <taxon>Bacteria</taxon>
        <taxon>Pseudomonadati</taxon>
        <taxon>Pseudomonadota</taxon>
        <taxon>Gammaproteobacteria</taxon>
        <taxon>Oceanospirillales</taxon>
        <taxon>Oceanospirillaceae</taxon>
        <taxon>Neptunomonas</taxon>
    </lineage>
</organism>
<dbReference type="InterPro" id="IPR038740">
    <property type="entry name" value="BioF2-like_GNAT_dom"/>
</dbReference>
<dbReference type="Gene3D" id="3.40.630.30">
    <property type="match status" value="1"/>
</dbReference>
<dbReference type="AlphaFoldDB" id="A0A7R6PLR1"/>
<dbReference type="KEGG" id="njp:NEJAP_0810"/>
<name>A0A7R6PLR1_9GAMM</name>